<evidence type="ECO:0000313" key="3">
    <source>
        <dbReference type="Proteomes" id="UP001235939"/>
    </source>
</evidence>
<reference evidence="2 3" key="1">
    <citation type="submission" date="2022-01" db="EMBL/GenBank/DDBJ databases">
        <title>A chromosomal length assembly of Cordylochernes scorpioides.</title>
        <authorList>
            <person name="Zeh D."/>
            <person name="Zeh J."/>
        </authorList>
    </citation>
    <scope>NUCLEOTIDE SEQUENCE [LARGE SCALE GENOMIC DNA]</scope>
    <source>
        <strain evidence="2">IN4F17</strain>
        <tissue evidence="2">Whole Body</tissue>
    </source>
</reference>
<organism evidence="2 3">
    <name type="scientific">Cordylochernes scorpioides</name>
    <dbReference type="NCBI Taxonomy" id="51811"/>
    <lineage>
        <taxon>Eukaryota</taxon>
        <taxon>Metazoa</taxon>
        <taxon>Ecdysozoa</taxon>
        <taxon>Arthropoda</taxon>
        <taxon>Chelicerata</taxon>
        <taxon>Arachnida</taxon>
        <taxon>Pseudoscorpiones</taxon>
        <taxon>Cheliferoidea</taxon>
        <taxon>Chernetidae</taxon>
        <taxon>Cordylochernes</taxon>
    </lineage>
</organism>
<feature type="region of interest" description="Disordered" evidence="1">
    <location>
        <begin position="77"/>
        <end position="128"/>
    </location>
</feature>
<sequence length="128" mass="14568">MELPGQLVQLSNQNRTSTTSAWNYLVNWFNSAIKTGQVCDCFYCKYTTCLHRPRCVHREAPQRFLCWDGRPWSWAGGGPGPPLLEDQDPEESTPPVISAGRRSRRHDQTNIGSEARSRQQFIQSSRTG</sequence>
<evidence type="ECO:0000256" key="1">
    <source>
        <dbReference type="SAM" id="MobiDB-lite"/>
    </source>
</evidence>
<accession>A0ABY6K759</accession>
<gene>
    <name evidence="2" type="ORF">LAZ67_3001705</name>
</gene>
<evidence type="ECO:0000313" key="2">
    <source>
        <dbReference type="EMBL" id="UYV64701.1"/>
    </source>
</evidence>
<dbReference type="EMBL" id="CP092865">
    <property type="protein sequence ID" value="UYV64701.1"/>
    <property type="molecule type" value="Genomic_DNA"/>
</dbReference>
<proteinExistence type="predicted"/>
<dbReference type="Proteomes" id="UP001235939">
    <property type="component" value="Chromosome 03"/>
</dbReference>
<name>A0ABY6K759_9ARAC</name>
<keyword evidence="3" id="KW-1185">Reference proteome</keyword>
<protein>
    <submittedName>
        <fullName evidence="2">Uncharacterized protein</fullName>
    </submittedName>
</protein>
<feature type="compositionally biased region" description="Polar residues" evidence="1">
    <location>
        <begin position="118"/>
        <end position="128"/>
    </location>
</feature>